<accession>A0A0K0FJA3</accession>
<evidence type="ECO:0000256" key="3">
    <source>
        <dbReference type="ARBA" id="ARBA00022525"/>
    </source>
</evidence>
<dbReference type="Pfam" id="PF01060">
    <property type="entry name" value="TTR-52"/>
    <property type="match status" value="1"/>
</dbReference>
<evidence type="ECO:0000313" key="5">
    <source>
        <dbReference type="Proteomes" id="UP000035680"/>
    </source>
</evidence>
<dbReference type="GO" id="GO:0005576">
    <property type="term" value="C:extracellular region"/>
    <property type="evidence" value="ECO:0007669"/>
    <property type="project" value="UniProtKB-SubCell"/>
</dbReference>
<proteinExistence type="inferred from homology"/>
<keyword evidence="3" id="KW-0964">Secreted</keyword>
<organism evidence="5 6">
    <name type="scientific">Strongyloides venezuelensis</name>
    <name type="common">Threadworm</name>
    <dbReference type="NCBI Taxonomy" id="75913"/>
    <lineage>
        <taxon>Eukaryota</taxon>
        <taxon>Metazoa</taxon>
        <taxon>Ecdysozoa</taxon>
        <taxon>Nematoda</taxon>
        <taxon>Chromadorea</taxon>
        <taxon>Rhabditida</taxon>
        <taxon>Tylenchina</taxon>
        <taxon>Panagrolaimomorpha</taxon>
        <taxon>Strongyloidoidea</taxon>
        <taxon>Strongyloididae</taxon>
        <taxon>Strongyloides</taxon>
    </lineage>
</organism>
<evidence type="ECO:0000256" key="1">
    <source>
        <dbReference type="ARBA" id="ARBA00004613"/>
    </source>
</evidence>
<dbReference type="Proteomes" id="UP000035680">
    <property type="component" value="Unassembled WGS sequence"/>
</dbReference>
<evidence type="ECO:0000256" key="4">
    <source>
        <dbReference type="ARBA" id="ARBA00022729"/>
    </source>
</evidence>
<dbReference type="InterPro" id="IPR001534">
    <property type="entry name" value="Transthyretin-like"/>
</dbReference>
<keyword evidence="5" id="KW-1185">Reference proteome</keyword>
<evidence type="ECO:0000313" key="6">
    <source>
        <dbReference type="WBParaSite" id="SVE_0897600.1"/>
    </source>
</evidence>
<reference evidence="6" key="2">
    <citation type="submission" date="2015-08" db="UniProtKB">
        <authorList>
            <consortium name="WormBaseParasite"/>
        </authorList>
    </citation>
    <scope>IDENTIFICATION</scope>
</reference>
<evidence type="ECO:0000256" key="2">
    <source>
        <dbReference type="ARBA" id="ARBA00010112"/>
    </source>
</evidence>
<comment type="subcellular location">
    <subcellularLocation>
        <location evidence="1">Secreted</location>
    </subcellularLocation>
</comment>
<protein>
    <submittedName>
        <fullName evidence="6">Transthyretin-like family protein</fullName>
    </submittedName>
</protein>
<dbReference type="PANTHER" id="PTHR21700">
    <property type="entry name" value="TRANSTHYRETIN-LIKE FAMILY PROTEIN-RELATED"/>
    <property type="match status" value="1"/>
</dbReference>
<keyword evidence="4" id="KW-0732">Signal</keyword>
<dbReference type="AlphaFoldDB" id="A0A0K0FJA3"/>
<dbReference type="InterPro" id="IPR038479">
    <property type="entry name" value="Transthyretin-like_sf"/>
</dbReference>
<sequence>MLIQNSVERKKFIRFQVVGATGKLVCGRNPSARTQVLLTDHLSYGLKILDRIRSNSNGSFSIRGSERKILPIVPYVEIIHSCLLRSQRCRKIKSLRIPFKYVYRSKVVRIFYNFHTINLADFRNQRLKCFRKK</sequence>
<name>A0A0K0FJA3_STRVS</name>
<comment type="similarity">
    <text evidence="2">Belongs to the nematode transthyretin-like family.</text>
</comment>
<dbReference type="WBParaSite" id="SVE_0897600.1">
    <property type="protein sequence ID" value="SVE_0897600.1"/>
    <property type="gene ID" value="SVE_0897600"/>
</dbReference>
<dbReference type="Gene3D" id="2.60.40.3330">
    <property type="match status" value="1"/>
</dbReference>
<reference evidence="5" key="1">
    <citation type="submission" date="2014-07" db="EMBL/GenBank/DDBJ databases">
        <authorList>
            <person name="Martin A.A"/>
            <person name="De Silva N."/>
        </authorList>
    </citation>
    <scope>NUCLEOTIDE SEQUENCE</scope>
</reference>
<dbReference type="GO" id="GO:0009986">
    <property type="term" value="C:cell surface"/>
    <property type="evidence" value="ECO:0007669"/>
    <property type="project" value="InterPro"/>
</dbReference>